<accession>A0A4D4J2V1</accession>
<keyword evidence="2" id="KW-0812">Transmembrane</keyword>
<dbReference type="OrthoDB" id="5173153at2"/>
<name>A0A4D4J2V1_9PSEU</name>
<dbReference type="RefSeq" id="WP_137812634.1">
    <property type="nucleotide sequence ID" value="NZ_BJFL01000003.1"/>
</dbReference>
<keyword evidence="2" id="KW-0472">Membrane</keyword>
<reference evidence="4" key="1">
    <citation type="submission" date="2019-04" db="EMBL/GenBank/DDBJ databases">
        <title>Draft genome sequence of Pseudonocardiaceae bacterium SL3-2-4.</title>
        <authorList>
            <person name="Ningsih F."/>
            <person name="Yokota A."/>
            <person name="Sakai Y."/>
            <person name="Nanatani K."/>
            <person name="Yabe S."/>
            <person name="Oetari A."/>
            <person name="Sjamsuridzal W."/>
        </authorList>
    </citation>
    <scope>NUCLEOTIDE SEQUENCE [LARGE SCALE GENOMIC DNA]</scope>
    <source>
        <strain evidence="4">SL3-2-4</strain>
    </source>
</reference>
<dbReference type="AlphaFoldDB" id="A0A4D4J2V1"/>
<feature type="transmembrane region" description="Helical" evidence="2">
    <location>
        <begin position="296"/>
        <end position="316"/>
    </location>
</feature>
<evidence type="ECO:0000313" key="4">
    <source>
        <dbReference type="Proteomes" id="UP000298860"/>
    </source>
</evidence>
<keyword evidence="4" id="KW-1185">Reference proteome</keyword>
<dbReference type="EMBL" id="BJFL01000003">
    <property type="protein sequence ID" value="GDY29480.1"/>
    <property type="molecule type" value="Genomic_DNA"/>
</dbReference>
<comment type="caution">
    <text evidence="3">The sequence shown here is derived from an EMBL/GenBank/DDBJ whole genome shotgun (WGS) entry which is preliminary data.</text>
</comment>
<sequence>MSGESGSERTQRTVAELLAQYGGKPSAGGQRRRRRRAEGDNPDTAPQTIINRVLSDSGRLLPVNEEEHRRGAHSPHRRRSEQPRPPARYQDPPSGYTEPGTGYHRPAAPPDEADPAAETRYLPPTPARGERGTGSLAGPTREPVTEQIPRVAAPPGLERTQSIPPAGALDHTQAIPPAGSMDHTQAIPPATGALEETQAHPVLEDTQGHPGPYLDDDYDRYDEPRYPGGPPSGEIDRFADEEPIAAAEDSADAETGAEPEAERSPGKEWLVMVGQLAAGVVGGAVLWLVFEWLWRTLPAAALGVAVAVTVGLVLIVRRIRRADDLQTTVLAVLVGLVVTVSPAALLLVGQ</sequence>
<feature type="compositionally biased region" description="Basic residues" evidence="1">
    <location>
        <begin position="70"/>
        <end position="79"/>
    </location>
</feature>
<feature type="compositionally biased region" description="Basic and acidic residues" evidence="1">
    <location>
        <begin position="1"/>
        <end position="11"/>
    </location>
</feature>
<organism evidence="3 4">
    <name type="scientific">Gandjariella thermophila</name>
    <dbReference type="NCBI Taxonomy" id="1931992"/>
    <lineage>
        <taxon>Bacteria</taxon>
        <taxon>Bacillati</taxon>
        <taxon>Actinomycetota</taxon>
        <taxon>Actinomycetes</taxon>
        <taxon>Pseudonocardiales</taxon>
        <taxon>Pseudonocardiaceae</taxon>
        <taxon>Gandjariella</taxon>
    </lineage>
</organism>
<feature type="transmembrane region" description="Helical" evidence="2">
    <location>
        <begin position="328"/>
        <end position="348"/>
    </location>
</feature>
<evidence type="ECO:0000256" key="1">
    <source>
        <dbReference type="SAM" id="MobiDB-lite"/>
    </source>
</evidence>
<proteinExistence type="predicted"/>
<protein>
    <submittedName>
        <fullName evidence="3">Uncharacterized protein</fullName>
    </submittedName>
</protein>
<evidence type="ECO:0000256" key="2">
    <source>
        <dbReference type="SAM" id="Phobius"/>
    </source>
</evidence>
<gene>
    <name evidence="3" type="ORF">GTS_11130</name>
</gene>
<feature type="region of interest" description="Disordered" evidence="1">
    <location>
        <begin position="1"/>
        <end position="180"/>
    </location>
</feature>
<feature type="transmembrane region" description="Helical" evidence="2">
    <location>
        <begin position="269"/>
        <end position="290"/>
    </location>
</feature>
<keyword evidence="2" id="KW-1133">Transmembrane helix</keyword>
<evidence type="ECO:0000313" key="3">
    <source>
        <dbReference type="EMBL" id="GDY29480.1"/>
    </source>
</evidence>
<dbReference type="Proteomes" id="UP000298860">
    <property type="component" value="Unassembled WGS sequence"/>
</dbReference>